<evidence type="ECO:0000313" key="4">
    <source>
        <dbReference type="EMBL" id="AXF75420.1"/>
    </source>
</evidence>
<dbReference type="EMBL" id="CP013970">
    <property type="protein sequence ID" value="AXF76069.1"/>
    <property type="molecule type" value="Genomic_DNA"/>
</dbReference>
<dbReference type="Proteomes" id="UP000033924">
    <property type="component" value="Unassembled WGS sequence"/>
</dbReference>
<comment type="catalytic activity">
    <reaction evidence="3">
        <text>Hydrolysis of (1-&gt;4)-beta-linkages between N-acetylmuramic acid and N-acetyl-D-glucosamine residues in a peptidoglycan and between N-acetyl-D-glucosamine residues in chitodextrins.</text>
        <dbReference type="EC" id="3.2.1.17"/>
    </reaction>
</comment>
<dbReference type="PRINTS" id="PR00684">
    <property type="entry name" value="T4LYSOZYME"/>
</dbReference>
<dbReference type="PANTHER" id="PTHR37406">
    <property type="entry name" value="T4-TYPE LYSOZYME 1-RELATED"/>
    <property type="match status" value="1"/>
</dbReference>
<dbReference type="Pfam" id="PF00959">
    <property type="entry name" value="Phage_lysozyme"/>
    <property type="match status" value="1"/>
</dbReference>
<dbReference type="STRING" id="65700.SY86_18705"/>
<evidence type="ECO:0000256" key="1">
    <source>
        <dbReference type="ARBA" id="ARBA00022529"/>
    </source>
</evidence>
<evidence type="ECO:0000256" key="3">
    <source>
        <dbReference type="RuleBase" id="RU003788"/>
    </source>
</evidence>
<dbReference type="EC" id="3.2.1.17" evidence="3"/>
<evidence type="ECO:0000256" key="2">
    <source>
        <dbReference type="ARBA" id="ARBA00022638"/>
    </source>
</evidence>
<accession>A0A0M2KIE0</accession>
<protein>
    <recommendedName>
        <fullName evidence="3">Lysozyme</fullName>
        <ecNumber evidence="3">3.2.1.17</ecNumber>
    </recommendedName>
</protein>
<dbReference type="PANTHER" id="PTHR37406:SF1">
    <property type="entry name" value="T4-TYPE LYSOZYME 1-RELATED"/>
    <property type="match status" value="1"/>
</dbReference>
<dbReference type="InterPro" id="IPR002196">
    <property type="entry name" value="Glyco_hydro_24"/>
</dbReference>
<evidence type="ECO:0000313" key="8">
    <source>
        <dbReference type="Proteomes" id="UP000264980"/>
    </source>
</evidence>
<dbReference type="CDD" id="cd00735">
    <property type="entry name" value="T4-like_lys"/>
    <property type="match status" value="1"/>
</dbReference>
<organism evidence="6 7">
    <name type="scientific">Erwinia tracheiphila</name>
    <dbReference type="NCBI Taxonomy" id="65700"/>
    <lineage>
        <taxon>Bacteria</taxon>
        <taxon>Pseudomonadati</taxon>
        <taxon>Pseudomonadota</taxon>
        <taxon>Gammaproteobacteria</taxon>
        <taxon>Enterobacterales</taxon>
        <taxon>Erwiniaceae</taxon>
        <taxon>Erwinia</taxon>
    </lineage>
</organism>
<keyword evidence="7" id="KW-1185">Reference proteome</keyword>
<sequence length="155" mass="16879">MSQIIQILNFEEGFRSNPYIDSEGFPTVGIGFLIGPKGATISNYTFSISRAVSDLWLQEVVDDYTSKMQANEVISAALKQCNPARADVLKSMAYQLGVSGLAAFKNTLGLIAAGNFTDAANAMLDSLWAKQTPVRARRQADVMRQGTYDAYKGLI</sequence>
<name>A0A0M2KIE0_9GAMM</name>
<dbReference type="InterPro" id="IPR001165">
    <property type="entry name" value="T4-type_lysozyme"/>
</dbReference>
<dbReference type="EMBL" id="JXNU01000003">
    <property type="protein sequence ID" value="KKF36998.1"/>
    <property type="molecule type" value="Genomic_DNA"/>
</dbReference>
<evidence type="ECO:0000313" key="6">
    <source>
        <dbReference type="EMBL" id="KKF36998.1"/>
    </source>
</evidence>
<dbReference type="RefSeq" id="WP_016191193.1">
    <property type="nucleotide sequence ID" value="NZ_CP013970.1"/>
</dbReference>
<dbReference type="GO" id="GO:0042742">
    <property type="term" value="P:defense response to bacterium"/>
    <property type="evidence" value="ECO:0007669"/>
    <property type="project" value="UniProtKB-KW"/>
</dbReference>
<dbReference type="Gene3D" id="1.10.530.40">
    <property type="match status" value="1"/>
</dbReference>
<evidence type="ECO:0000313" key="5">
    <source>
        <dbReference type="EMBL" id="AXF76069.1"/>
    </source>
</evidence>
<evidence type="ECO:0000313" key="7">
    <source>
        <dbReference type="Proteomes" id="UP000033924"/>
    </source>
</evidence>
<keyword evidence="2 3" id="KW-0081">Bacteriolytic enzyme</keyword>
<dbReference type="GO" id="GO:0009253">
    <property type="term" value="P:peptidoglycan catabolic process"/>
    <property type="evidence" value="ECO:0007669"/>
    <property type="project" value="InterPro"/>
</dbReference>
<dbReference type="SUPFAM" id="SSF53955">
    <property type="entry name" value="Lysozyme-like"/>
    <property type="match status" value="1"/>
</dbReference>
<reference evidence="6 7" key="1">
    <citation type="submission" date="2015-01" db="EMBL/GenBank/DDBJ databases">
        <title>Erwinia tracheiphila.</title>
        <authorList>
            <person name="Shapiro L.R."/>
        </authorList>
    </citation>
    <scope>NUCLEOTIDE SEQUENCE [LARGE SCALE GENOMIC DNA]</scope>
    <source>
        <strain evidence="6 7">BuffGH</strain>
    </source>
</reference>
<dbReference type="GO" id="GO:0031640">
    <property type="term" value="P:killing of cells of another organism"/>
    <property type="evidence" value="ECO:0007669"/>
    <property type="project" value="UniProtKB-KW"/>
</dbReference>
<dbReference type="PATRIC" id="fig|65700.7.peg.4650"/>
<keyword evidence="1 3" id="KW-0929">Antimicrobial</keyword>
<dbReference type="AlphaFoldDB" id="A0A0M2KIE0"/>
<dbReference type="InterPro" id="IPR023346">
    <property type="entry name" value="Lysozyme-like_dom_sf"/>
</dbReference>
<dbReference type="InterPro" id="IPR052619">
    <property type="entry name" value="Phage_lysozyme-like"/>
</dbReference>
<proteinExistence type="inferred from homology"/>
<dbReference type="Proteomes" id="UP000264980">
    <property type="component" value="Chromosome"/>
</dbReference>
<dbReference type="EMBL" id="CP013970">
    <property type="protein sequence ID" value="AXF75420.1"/>
    <property type="molecule type" value="Genomic_DNA"/>
</dbReference>
<dbReference type="GO" id="GO:0003796">
    <property type="term" value="F:lysozyme activity"/>
    <property type="evidence" value="ECO:0007669"/>
    <property type="project" value="UniProtKB-EC"/>
</dbReference>
<gene>
    <name evidence="4" type="ORF">AV903_03745</name>
    <name evidence="5" type="ORF">AV903_08420</name>
    <name evidence="6" type="ORF">SY86_18705</name>
</gene>
<keyword evidence="3" id="KW-0326">Glycosidase</keyword>
<reference evidence="4 8" key="2">
    <citation type="submission" date="2016-01" db="EMBL/GenBank/DDBJ databases">
        <authorList>
            <person name="Oliw E.H."/>
        </authorList>
    </citation>
    <scope>NUCLEOTIDE SEQUENCE [LARGE SCALE GENOMIC DNA]</scope>
    <source>
        <strain evidence="4 8">MDcuke</strain>
    </source>
</reference>
<keyword evidence="3" id="KW-0378">Hydrolase</keyword>
<comment type="similarity">
    <text evidence="3">Belongs to the glycosyl hydrolase 24 family.</text>
</comment>
<dbReference type="InterPro" id="IPR023347">
    <property type="entry name" value="Lysozyme_dom_sf"/>
</dbReference>
<dbReference type="GO" id="GO:0016998">
    <property type="term" value="P:cell wall macromolecule catabolic process"/>
    <property type="evidence" value="ECO:0007669"/>
    <property type="project" value="InterPro"/>
</dbReference>